<dbReference type="EMBL" id="JACJLT010000065">
    <property type="protein sequence ID" value="MBM6875503.1"/>
    <property type="molecule type" value="Genomic_DNA"/>
</dbReference>
<accession>A0ABS2G468</accession>
<evidence type="ECO:0008006" key="3">
    <source>
        <dbReference type="Google" id="ProtNLM"/>
    </source>
</evidence>
<evidence type="ECO:0000313" key="2">
    <source>
        <dbReference type="Proteomes" id="UP000728968"/>
    </source>
</evidence>
<name>A0ABS2G468_FUSMR</name>
<dbReference type="RefSeq" id="WP_204716319.1">
    <property type="nucleotide sequence ID" value="NZ_JACJLT010000065.1"/>
</dbReference>
<protein>
    <recommendedName>
        <fullName evidence="3">RloB domain-containing protein</fullName>
    </recommendedName>
</protein>
<reference evidence="1 2" key="1">
    <citation type="journal article" date="2021" name="Sci. Rep.">
        <title>The distribution of antibiotic resistance genes in chicken gut microbiota commensals.</title>
        <authorList>
            <person name="Juricova H."/>
            <person name="Matiasovicova J."/>
            <person name="Kubasova T."/>
            <person name="Cejkova D."/>
            <person name="Rychlik I."/>
        </authorList>
    </citation>
    <scope>NUCLEOTIDE SEQUENCE [LARGE SCALE GENOMIC DNA]</scope>
    <source>
        <strain evidence="1 2">An425</strain>
    </source>
</reference>
<proteinExistence type="predicted"/>
<sequence length="208" mass="24294">MAKKRIDKRGTRELLIRVKFLVEGATEKFYFKELLRDEGYSLHLDIDDINGGGYFAFTREITKNKSLYDIVIVIADLDRASTHIGEKEKLSDLIILLEKLNIKNNIFLTYKNIETWQVATLPYKVNDLSSELGYSGKTKGKEDIYQRLVDKGAIYTIAKTKFKESNLYYLKKELVKGIFNEENIVKTQSNLIYFLEYLKNVLEIKFHK</sequence>
<keyword evidence="2" id="KW-1185">Reference proteome</keyword>
<comment type="caution">
    <text evidence="1">The sequence shown here is derived from an EMBL/GenBank/DDBJ whole genome shotgun (WGS) entry which is preliminary data.</text>
</comment>
<evidence type="ECO:0000313" key="1">
    <source>
        <dbReference type="EMBL" id="MBM6875503.1"/>
    </source>
</evidence>
<dbReference type="Proteomes" id="UP000728968">
    <property type="component" value="Unassembled WGS sequence"/>
</dbReference>
<organism evidence="1 2">
    <name type="scientific">Fusobacterium mortiferum</name>
    <dbReference type="NCBI Taxonomy" id="850"/>
    <lineage>
        <taxon>Bacteria</taxon>
        <taxon>Fusobacteriati</taxon>
        <taxon>Fusobacteriota</taxon>
        <taxon>Fusobacteriia</taxon>
        <taxon>Fusobacteriales</taxon>
        <taxon>Fusobacteriaceae</taxon>
        <taxon>Fusobacterium</taxon>
    </lineage>
</organism>
<gene>
    <name evidence="1" type="ORF">H6A04_07545</name>
</gene>